<sequence>MQAGRAETRRDDRRADTLGPTVVVLPVVGGPVVTGCLDDGRWSRPSGW</sequence>
<gene>
    <name evidence="1" type="ORF">AVDCRST_MAG33-1237</name>
</gene>
<name>A0A6J4UQD7_9BACT</name>
<organism evidence="1">
    <name type="scientific">uncultured Thermomicrobiales bacterium</name>
    <dbReference type="NCBI Taxonomy" id="1645740"/>
    <lineage>
        <taxon>Bacteria</taxon>
        <taxon>Pseudomonadati</taxon>
        <taxon>Thermomicrobiota</taxon>
        <taxon>Thermomicrobia</taxon>
        <taxon>Thermomicrobiales</taxon>
        <taxon>environmental samples</taxon>
    </lineage>
</organism>
<dbReference type="AlphaFoldDB" id="A0A6J4UQD7"/>
<protein>
    <submittedName>
        <fullName evidence="1">Uncharacterized protein</fullName>
    </submittedName>
</protein>
<evidence type="ECO:0000313" key="1">
    <source>
        <dbReference type="EMBL" id="CAA9555361.1"/>
    </source>
</evidence>
<accession>A0A6J4UQD7</accession>
<proteinExistence type="predicted"/>
<reference evidence="1" key="1">
    <citation type="submission" date="2020-02" db="EMBL/GenBank/DDBJ databases">
        <authorList>
            <person name="Meier V. D."/>
        </authorList>
    </citation>
    <scope>NUCLEOTIDE SEQUENCE</scope>
    <source>
        <strain evidence="1">AVDCRST_MAG33</strain>
    </source>
</reference>
<dbReference type="EMBL" id="CADCWK010000120">
    <property type="protein sequence ID" value="CAA9555361.1"/>
    <property type="molecule type" value="Genomic_DNA"/>
</dbReference>